<name>A0A2Z4H024_HHV1</name>
<proteinExistence type="predicted"/>
<protein>
    <submittedName>
        <fullName evidence="1">Uncharacterized protein</fullName>
    </submittedName>
</protein>
<organismHost>
    <name type="scientific">Homo sapiens</name>
    <name type="common">Human</name>
    <dbReference type="NCBI Taxonomy" id="9606"/>
</organismHost>
<accession>A0A2Z4H024</accession>
<dbReference type="EMBL" id="MG999840">
    <property type="protein sequence ID" value="AWW08077.1"/>
    <property type="molecule type" value="Genomic_DNA"/>
</dbReference>
<organism evidence="1">
    <name type="scientific">Human herpesvirus 1</name>
    <name type="common">HHV-1</name>
    <name type="synonym">Human herpes simplex virus 1</name>
    <dbReference type="NCBI Taxonomy" id="10298"/>
    <lineage>
        <taxon>Viruses</taxon>
        <taxon>Duplodnaviria</taxon>
        <taxon>Heunggongvirae</taxon>
        <taxon>Peploviricota</taxon>
        <taxon>Herviviricetes</taxon>
        <taxon>Herpesvirales</taxon>
        <taxon>Orthoherpesviridae</taxon>
        <taxon>Alphaherpesvirinae</taxon>
        <taxon>Simplexvirus</taxon>
        <taxon>Simplexvirus humanalpha1</taxon>
    </lineage>
</organism>
<evidence type="ECO:0000313" key="1">
    <source>
        <dbReference type="EMBL" id="AWW08077.1"/>
    </source>
</evidence>
<sequence>MVVEGVEVVVEGVEVVVEGVEAGLGAGWYTLAGARRGAEDGSSFGSQEPWAEPLYARVPSAAMAIPRTNRLAFGASPTHTRNTYTPA</sequence>
<reference evidence="1" key="1">
    <citation type="journal article" date="2018" name="MSphere">
        <title>Ultrasensitive Capture of Human Herpes Simplex Virus Genomes Directly from Clinical Samples Reveals Extraordinarily Limited Evolution in Cell Culture.</title>
        <authorList>
            <person name="Greninger A.L."/>
            <person name="Roychoudhury P."/>
            <person name="Xie H."/>
            <person name="Casto A."/>
            <person name="Cent A."/>
            <person name="Pepper G."/>
            <person name="Koelle D.M."/>
            <person name="Huang M.L."/>
            <person name="Wald A."/>
            <person name="Johnston C."/>
            <person name="Jerome K.R."/>
        </authorList>
    </citation>
    <scope>NUCLEOTIDE SEQUENCE</scope>
    <source>
        <strain evidence="1">2006-57630</strain>
    </source>
</reference>